<keyword evidence="6" id="KW-1185">Reference proteome</keyword>
<name>X6LSZ8_RETFI</name>
<feature type="repeat" description="WD" evidence="3">
    <location>
        <begin position="132"/>
        <end position="179"/>
    </location>
</feature>
<protein>
    <submittedName>
        <fullName evidence="5">WD-40 repeat-containing protein</fullName>
    </submittedName>
</protein>
<keyword evidence="2" id="KW-0677">Repeat</keyword>
<dbReference type="InterPro" id="IPR036322">
    <property type="entry name" value="WD40_repeat_dom_sf"/>
</dbReference>
<dbReference type="PANTHER" id="PTHR22847">
    <property type="entry name" value="WD40 REPEAT PROTEIN"/>
    <property type="match status" value="1"/>
</dbReference>
<dbReference type="SUPFAM" id="SSF50978">
    <property type="entry name" value="WD40 repeat-like"/>
    <property type="match status" value="1"/>
</dbReference>
<comment type="caution">
    <text evidence="5">The sequence shown here is derived from an EMBL/GenBank/DDBJ whole genome shotgun (WGS) entry which is preliminary data.</text>
</comment>
<gene>
    <name evidence="5" type="ORF">RFI_32906</name>
</gene>
<keyword evidence="1 3" id="KW-0853">WD repeat</keyword>
<dbReference type="AlphaFoldDB" id="X6LSZ8"/>
<sequence>MEKLIISTQLKLVSFILIFQKAFLFFITCVFVTNQSEEEIKMITRHWIRILKITLGWIYDFDKLVSNYVTAAFIFDEFCSSSKLLKTLIGHISYVNSIDYSTFDGDQFICSGSSDSTVRVWDVDTRKQIRLFEEHTSLVYCVKFSRYHYHNYHQSVICSSSHDNTIRFWDFKDNQQLRILSGHTRG</sequence>
<dbReference type="Proteomes" id="UP000023152">
    <property type="component" value="Unassembled WGS sequence"/>
</dbReference>
<reference evidence="5 6" key="1">
    <citation type="journal article" date="2013" name="Curr. Biol.">
        <title>The Genome of the Foraminiferan Reticulomyxa filosa.</title>
        <authorList>
            <person name="Glockner G."/>
            <person name="Hulsmann N."/>
            <person name="Schleicher M."/>
            <person name="Noegel A.A."/>
            <person name="Eichinger L."/>
            <person name="Gallinger C."/>
            <person name="Pawlowski J."/>
            <person name="Sierra R."/>
            <person name="Euteneuer U."/>
            <person name="Pillet L."/>
            <person name="Moustafa A."/>
            <person name="Platzer M."/>
            <person name="Groth M."/>
            <person name="Szafranski K."/>
            <person name="Schliwa M."/>
        </authorList>
    </citation>
    <scope>NUCLEOTIDE SEQUENCE [LARGE SCALE GENOMIC DNA]</scope>
</reference>
<dbReference type="PROSITE" id="PS00678">
    <property type="entry name" value="WD_REPEATS_1"/>
    <property type="match status" value="2"/>
</dbReference>
<dbReference type="PANTHER" id="PTHR22847:SF637">
    <property type="entry name" value="WD REPEAT DOMAIN 5B"/>
    <property type="match status" value="1"/>
</dbReference>
<proteinExistence type="predicted"/>
<evidence type="ECO:0000256" key="3">
    <source>
        <dbReference type="PROSITE-ProRule" id="PRU00221"/>
    </source>
</evidence>
<feature type="transmembrane region" description="Helical" evidence="4">
    <location>
        <begin position="12"/>
        <end position="33"/>
    </location>
</feature>
<keyword evidence="4" id="KW-1133">Transmembrane helix</keyword>
<organism evidence="5 6">
    <name type="scientific">Reticulomyxa filosa</name>
    <dbReference type="NCBI Taxonomy" id="46433"/>
    <lineage>
        <taxon>Eukaryota</taxon>
        <taxon>Sar</taxon>
        <taxon>Rhizaria</taxon>
        <taxon>Retaria</taxon>
        <taxon>Foraminifera</taxon>
        <taxon>Monothalamids</taxon>
        <taxon>Reticulomyxidae</taxon>
        <taxon>Reticulomyxa</taxon>
    </lineage>
</organism>
<evidence type="ECO:0000313" key="6">
    <source>
        <dbReference type="Proteomes" id="UP000023152"/>
    </source>
</evidence>
<dbReference type="OrthoDB" id="10251741at2759"/>
<keyword evidence="4" id="KW-0472">Membrane</keyword>
<dbReference type="Gene3D" id="2.130.10.10">
    <property type="entry name" value="YVTN repeat-like/Quinoprotein amine dehydrogenase"/>
    <property type="match status" value="1"/>
</dbReference>
<evidence type="ECO:0000313" key="5">
    <source>
        <dbReference type="EMBL" id="ETO04491.1"/>
    </source>
</evidence>
<dbReference type="InterPro" id="IPR015943">
    <property type="entry name" value="WD40/YVTN_repeat-like_dom_sf"/>
</dbReference>
<evidence type="ECO:0000256" key="1">
    <source>
        <dbReference type="ARBA" id="ARBA00022574"/>
    </source>
</evidence>
<dbReference type="InterPro" id="IPR019775">
    <property type="entry name" value="WD40_repeat_CS"/>
</dbReference>
<feature type="repeat" description="WD" evidence="3">
    <location>
        <begin position="88"/>
        <end position="131"/>
    </location>
</feature>
<dbReference type="PROSITE" id="PS50082">
    <property type="entry name" value="WD_REPEATS_2"/>
    <property type="match status" value="2"/>
</dbReference>
<dbReference type="SMART" id="SM00320">
    <property type="entry name" value="WD40"/>
    <property type="match status" value="2"/>
</dbReference>
<accession>X6LSZ8</accession>
<feature type="non-terminal residue" evidence="5">
    <location>
        <position position="186"/>
    </location>
</feature>
<dbReference type="GO" id="GO:1990234">
    <property type="term" value="C:transferase complex"/>
    <property type="evidence" value="ECO:0007669"/>
    <property type="project" value="UniProtKB-ARBA"/>
</dbReference>
<dbReference type="EMBL" id="ASPP01029294">
    <property type="protein sequence ID" value="ETO04491.1"/>
    <property type="molecule type" value="Genomic_DNA"/>
</dbReference>
<keyword evidence="4" id="KW-0812">Transmembrane</keyword>
<evidence type="ECO:0000256" key="4">
    <source>
        <dbReference type="SAM" id="Phobius"/>
    </source>
</evidence>
<dbReference type="PROSITE" id="PS50294">
    <property type="entry name" value="WD_REPEATS_REGION"/>
    <property type="match status" value="1"/>
</dbReference>
<evidence type="ECO:0000256" key="2">
    <source>
        <dbReference type="ARBA" id="ARBA00022737"/>
    </source>
</evidence>
<dbReference type="Pfam" id="PF00400">
    <property type="entry name" value="WD40"/>
    <property type="match status" value="2"/>
</dbReference>
<dbReference type="InterPro" id="IPR001680">
    <property type="entry name" value="WD40_rpt"/>
</dbReference>